<keyword evidence="1" id="KW-0805">Transcription regulation</keyword>
<evidence type="ECO:0000256" key="4">
    <source>
        <dbReference type="SAM" id="MobiDB-lite"/>
    </source>
</evidence>
<feature type="compositionally biased region" description="Basic and acidic residues" evidence="4">
    <location>
        <begin position="48"/>
        <end position="60"/>
    </location>
</feature>
<dbReference type="InterPro" id="IPR050204">
    <property type="entry name" value="AraC_XylS_family_regulators"/>
</dbReference>
<feature type="region of interest" description="Disordered" evidence="4">
    <location>
        <begin position="48"/>
        <end position="73"/>
    </location>
</feature>
<dbReference type="EMBL" id="FOIE01000010">
    <property type="protein sequence ID" value="SET91145.1"/>
    <property type="molecule type" value="Genomic_DNA"/>
</dbReference>
<evidence type="ECO:0000256" key="2">
    <source>
        <dbReference type="ARBA" id="ARBA00023125"/>
    </source>
</evidence>
<sequence length="284" mass="29931">MPSWTNATGPASGLLRPAETAREVGLRRDDPVSPVLAPFVERYGSVRWDRTGRPPHRSEVLSHPGVDLSVESGSEPRFGHPLPAVLVHGVTPRRFTIDLVGTGRVTAAEFRPGGWVALGGRFPGRATATPLGSALGLDAPRLLDAVLAVEDDGARAAVLDAALAPLAPDPPAAYQELLALLERMAADRSLVRVEQVAALGAMSVRSLQRLFAGYVGLSPKAVLSRYRLQDAAATIDADGVDDLAGLAASLGWFDQAHFSRDFRAVTGTTPSAYLRRAHAARGAG</sequence>
<name>A0A1I0I3T9_9ACTN</name>
<dbReference type="PROSITE" id="PS01124">
    <property type="entry name" value="HTH_ARAC_FAMILY_2"/>
    <property type="match status" value="1"/>
</dbReference>
<dbReference type="RefSeq" id="WP_139206948.1">
    <property type="nucleotide sequence ID" value="NZ_FOIE01000010.1"/>
</dbReference>
<evidence type="ECO:0000256" key="1">
    <source>
        <dbReference type="ARBA" id="ARBA00023015"/>
    </source>
</evidence>
<gene>
    <name evidence="6" type="ORF">SAMN04488546_4173</name>
</gene>
<dbReference type="Pfam" id="PF20240">
    <property type="entry name" value="DUF6597"/>
    <property type="match status" value="1"/>
</dbReference>
<dbReference type="InterPro" id="IPR009057">
    <property type="entry name" value="Homeodomain-like_sf"/>
</dbReference>
<accession>A0A1I0I3T9</accession>
<dbReference type="OrthoDB" id="2559672at2"/>
<organism evidence="6 7">
    <name type="scientific">Geodermatophilus poikilotrophus</name>
    <dbReference type="NCBI Taxonomy" id="1333667"/>
    <lineage>
        <taxon>Bacteria</taxon>
        <taxon>Bacillati</taxon>
        <taxon>Actinomycetota</taxon>
        <taxon>Actinomycetes</taxon>
        <taxon>Geodermatophilales</taxon>
        <taxon>Geodermatophilaceae</taxon>
        <taxon>Geodermatophilus</taxon>
    </lineage>
</organism>
<dbReference type="Pfam" id="PF12833">
    <property type="entry name" value="HTH_18"/>
    <property type="match status" value="1"/>
</dbReference>
<dbReference type="GO" id="GO:0003700">
    <property type="term" value="F:DNA-binding transcription factor activity"/>
    <property type="evidence" value="ECO:0007669"/>
    <property type="project" value="InterPro"/>
</dbReference>
<proteinExistence type="predicted"/>
<keyword evidence="3" id="KW-0804">Transcription</keyword>
<keyword evidence="7" id="KW-1185">Reference proteome</keyword>
<evidence type="ECO:0000313" key="6">
    <source>
        <dbReference type="EMBL" id="SET91145.1"/>
    </source>
</evidence>
<dbReference type="SUPFAM" id="SSF46689">
    <property type="entry name" value="Homeodomain-like"/>
    <property type="match status" value="1"/>
</dbReference>
<reference evidence="7" key="1">
    <citation type="submission" date="2016-10" db="EMBL/GenBank/DDBJ databases">
        <authorList>
            <person name="Varghese N."/>
            <person name="Submissions S."/>
        </authorList>
    </citation>
    <scope>NUCLEOTIDE SEQUENCE [LARGE SCALE GENOMIC DNA]</scope>
    <source>
        <strain evidence="7">DSM 44209</strain>
    </source>
</reference>
<dbReference type="InterPro" id="IPR018060">
    <property type="entry name" value="HTH_AraC"/>
</dbReference>
<dbReference type="Gene3D" id="1.10.10.60">
    <property type="entry name" value="Homeodomain-like"/>
    <property type="match status" value="1"/>
</dbReference>
<keyword evidence="2 6" id="KW-0238">DNA-binding</keyword>
<dbReference type="InterPro" id="IPR046532">
    <property type="entry name" value="DUF6597"/>
</dbReference>
<protein>
    <submittedName>
        <fullName evidence="6">AraC-type DNA-binding protein</fullName>
    </submittedName>
</protein>
<feature type="domain" description="HTH araC/xylS-type" evidence="5">
    <location>
        <begin position="175"/>
        <end position="276"/>
    </location>
</feature>
<evidence type="ECO:0000313" key="7">
    <source>
        <dbReference type="Proteomes" id="UP000198507"/>
    </source>
</evidence>
<dbReference type="PANTHER" id="PTHR46796">
    <property type="entry name" value="HTH-TYPE TRANSCRIPTIONAL ACTIVATOR RHAS-RELATED"/>
    <property type="match status" value="1"/>
</dbReference>
<dbReference type="Proteomes" id="UP000198507">
    <property type="component" value="Unassembled WGS sequence"/>
</dbReference>
<dbReference type="GO" id="GO:0043565">
    <property type="term" value="F:sequence-specific DNA binding"/>
    <property type="evidence" value="ECO:0007669"/>
    <property type="project" value="InterPro"/>
</dbReference>
<dbReference type="AlphaFoldDB" id="A0A1I0I3T9"/>
<dbReference type="SMART" id="SM00342">
    <property type="entry name" value="HTH_ARAC"/>
    <property type="match status" value="1"/>
</dbReference>
<evidence type="ECO:0000259" key="5">
    <source>
        <dbReference type="PROSITE" id="PS01124"/>
    </source>
</evidence>
<evidence type="ECO:0000256" key="3">
    <source>
        <dbReference type="ARBA" id="ARBA00023163"/>
    </source>
</evidence>